<reference evidence="2 3" key="1">
    <citation type="submission" date="2018-03" db="EMBL/GenBank/DDBJ databases">
        <title>Genome sequence of Clostridium thermopalmarium DSM 5974.</title>
        <authorList>
            <person name="Poehlein A."/>
            <person name="Daniel R."/>
        </authorList>
    </citation>
    <scope>NUCLEOTIDE SEQUENCE [LARGE SCALE GENOMIC DNA]</scope>
    <source>
        <strain evidence="2 3">DSM 5974</strain>
    </source>
</reference>
<evidence type="ECO:0000256" key="1">
    <source>
        <dbReference type="SAM" id="Phobius"/>
    </source>
</evidence>
<dbReference type="EMBL" id="PVXN01000005">
    <property type="protein sequence ID" value="PRR76627.1"/>
    <property type="molecule type" value="Genomic_DNA"/>
</dbReference>
<dbReference type="OrthoDB" id="9762978at2"/>
<keyword evidence="1" id="KW-1133">Transmembrane helix</keyword>
<feature type="transmembrane region" description="Helical" evidence="1">
    <location>
        <begin position="62"/>
        <end position="81"/>
    </location>
</feature>
<keyword evidence="1" id="KW-0472">Membrane</keyword>
<dbReference type="Proteomes" id="UP000239614">
    <property type="component" value="Unassembled WGS sequence"/>
</dbReference>
<sequence>MTWLSLILAVITIVLTFKTKKLIPSLFIRVLADTLLKEGLLGGITAIDEYMMCAIADKESAYTLYFLITFGSLAELIKWLWNFRF</sequence>
<evidence type="ECO:0000313" key="2">
    <source>
        <dbReference type="EMBL" id="PRR76627.1"/>
    </source>
</evidence>
<name>A0A2T0AZL4_9CLOT</name>
<proteinExistence type="predicted"/>
<gene>
    <name evidence="2" type="ORF">CPAL_02980</name>
</gene>
<comment type="caution">
    <text evidence="2">The sequence shown here is derived from an EMBL/GenBank/DDBJ whole genome shotgun (WGS) entry which is preliminary data.</text>
</comment>
<dbReference type="RefSeq" id="WP_106023961.1">
    <property type="nucleotide sequence ID" value="NZ_PVXN01000005.1"/>
</dbReference>
<organism evidence="2 3">
    <name type="scientific">Clostridium thermopalmarium DSM 5974</name>
    <dbReference type="NCBI Taxonomy" id="1121340"/>
    <lineage>
        <taxon>Bacteria</taxon>
        <taxon>Bacillati</taxon>
        <taxon>Bacillota</taxon>
        <taxon>Clostridia</taxon>
        <taxon>Eubacteriales</taxon>
        <taxon>Clostridiaceae</taxon>
        <taxon>Clostridium</taxon>
    </lineage>
</organism>
<dbReference type="AlphaFoldDB" id="A0A2T0AZL4"/>
<keyword evidence="3" id="KW-1185">Reference proteome</keyword>
<protein>
    <submittedName>
        <fullName evidence="2">Uncharacterized protein</fullName>
    </submittedName>
</protein>
<accession>A0A2T0AZL4</accession>
<evidence type="ECO:0000313" key="3">
    <source>
        <dbReference type="Proteomes" id="UP000239614"/>
    </source>
</evidence>
<keyword evidence="1" id="KW-0812">Transmembrane</keyword>